<reference evidence="2 3" key="1">
    <citation type="submission" date="2017-05" db="EMBL/GenBank/DDBJ databases">
        <title>Draft genome sequence of Elsinoe australis.</title>
        <authorList>
            <person name="Cheng Q."/>
        </authorList>
    </citation>
    <scope>NUCLEOTIDE SEQUENCE [LARGE SCALE GENOMIC DNA]</scope>
    <source>
        <strain evidence="2 3">NL1</strain>
    </source>
</reference>
<dbReference type="Proteomes" id="UP000243723">
    <property type="component" value="Unassembled WGS sequence"/>
</dbReference>
<evidence type="ECO:0000256" key="1">
    <source>
        <dbReference type="SAM" id="MobiDB-lite"/>
    </source>
</evidence>
<keyword evidence="3" id="KW-1185">Reference proteome</keyword>
<feature type="compositionally biased region" description="Basic and acidic residues" evidence="1">
    <location>
        <begin position="90"/>
        <end position="102"/>
    </location>
</feature>
<comment type="caution">
    <text evidence="2">The sequence shown here is derived from an EMBL/GenBank/DDBJ whole genome shotgun (WGS) entry which is preliminary data.</text>
</comment>
<evidence type="ECO:0000313" key="2">
    <source>
        <dbReference type="EMBL" id="PSK55793.1"/>
    </source>
</evidence>
<gene>
    <name evidence="2" type="ORF">B9Z65_4671</name>
</gene>
<feature type="region of interest" description="Disordered" evidence="1">
    <location>
        <begin position="78"/>
        <end position="102"/>
    </location>
</feature>
<dbReference type="EMBL" id="NHZQ01000066">
    <property type="protein sequence ID" value="PSK55793.1"/>
    <property type="molecule type" value="Genomic_DNA"/>
</dbReference>
<feature type="region of interest" description="Disordered" evidence="1">
    <location>
        <begin position="323"/>
        <end position="343"/>
    </location>
</feature>
<proteinExistence type="predicted"/>
<organism evidence="2 3">
    <name type="scientific">Elsinoe australis</name>
    <dbReference type="NCBI Taxonomy" id="40998"/>
    <lineage>
        <taxon>Eukaryota</taxon>
        <taxon>Fungi</taxon>
        <taxon>Dikarya</taxon>
        <taxon>Ascomycota</taxon>
        <taxon>Pezizomycotina</taxon>
        <taxon>Dothideomycetes</taxon>
        <taxon>Dothideomycetidae</taxon>
        <taxon>Myriangiales</taxon>
        <taxon>Elsinoaceae</taxon>
        <taxon>Elsinoe</taxon>
    </lineage>
</organism>
<protein>
    <submittedName>
        <fullName evidence="2">Uncharacterized protein</fullName>
    </submittedName>
</protein>
<name>A0A2P8A5P1_9PEZI</name>
<dbReference type="OrthoDB" id="5332316at2759"/>
<evidence type="ECO:0000313" key="3">
    <source>
        <dbReference type="Proteomes" id="UP000243723"/>
    </source>
</evidence>
<sequence>MQRILARACKAHANRGDQIWRSLWQYHFRQYHATTRYRNANSKSGPSKPKSEELLAQLFPKEYAAGDLKQREEQQRRLKQLKTSSIPPRLQREKKEQKTELEIEPTKWDKKQQVGEKGILRFGHASKNLVAEDFLRLMPQSKKLEGWNLRLGAIEKVVPGRDLETLQRQDFYYLVFESMRSAEEYRQRALRIAELYDIYGPFSQLSSRSMPRGLLLSGEDPMHLVKSYTLAPPGQPLDLNLMKPPYRASVASLSKQGGYAAIVGRPWKSPAEVVLRAGEWTLSYRPLIDAIRAAERDRNMPWTGGSFDKVKLAIWSIPQKAGQVKDSATEVSPPPSADEAQEAEEELHAVEKLTPLPKPKTYIAGFETATDADAFARYFNRRHLPNKKADPSAPPLILDAEVLW</sequence>
<accession>A0A2P8A5P1</accession>
<dbReference type="AlphaFoldDB" id="A0A2P8A5P1"/>